<evidence type="ECO:0000259" key="1">
    <source>
        <dbReference type="PROSITE" id="PS50404"/>
    </source>
</evidence>
<comment type="caution">
    <text evidence="3">The sequence shown here is derived from an EMBL/GenBank/DDBJ whole genome shotgun (WGS) entry which is preliminary data.</text>
</comment>
<feature type="domain" description="GST C-terminal" evidence="2">
    <location>
        <begin position="93"/>
        <end position="240"/>
    </location>
</feature>
<evidence type="ECO:0000259" key="2">
    <source>
        <dbReference type="PROSITE" id="PS50405"/>
    </source>
</evidence>
<dbReference type="InterPro" id="IPR010987">
    <property type="entry name" value="Glutathione-S-Trfase_C-like"/>
</dbReference>
<dbReference type="InterPro" id="IPR036282">
    <property type="entry name" value="Glutathione-S-Trfase_C_sf"/>
</dbReference>
<dbReference type="EMBL" id="QENQ01000001">
    <property type="protein sequence ID" value="PVX29997.1"/>
    <property type="molecule type" value="Genomic_DNA"/>
</dbReference>
<feature type="domain" description="GST N-terminal" evidence="1">
    <location>
        <begin position="1"/>
        <end position="88"/>
    </location>
</feature>
<dbReference type="GO" id="GO:0016740">
    <property type="term" value="F:transferase activity"/>
    <property type="evidence" value="ECO:0007669"/>
    <property type="project" value="UniProtKB-KW"/>
</dbReference>
<gene>
    <name evidence="3" type="ORF">DD559_12180</name>
</gene>
<dbReference type="Proteomes" id="UP000245890">
    <property type="component" value="Unassembled WGS sequence"/>
</dbReference>
<reference evidence="3 4" key="1">
    <citation type="submission" date="2018-05" db="EMBL/GenBank/DDBJ databases">
        <title>Description of Sphingomonas pokkalii sp nov, isolated from the rhizosphere of saline tolerant pokkali rice and its draft genome analysis.</title>
        <authorList>
            <person name="Menon R."/>
            <person name="Kumari S."/>
            <person name="Rameshkumar N."/>
        </authorList>
    </citation>
    <scope>NUCLEOTIDE SEQUENCE [LARGE SCALE GENOMIC DNA]</scope>
    <source>
        <strain evidence="3 4">L3B27</strain>
    </source>
</reference>
<dbReference type="PANTHER" id="PTHR44051:SF8">
    <property type="entry name" value="GLUTATHIONE S-TRANSFERASE GSTA"/>
    <property type="match status" value="1"/>
</dbReference>
<keyword evidence="4" id="KW-1185">Reference proteome</keyword>
<dbReference type="PROSITE" id="PS50404">
    <property type="entry name" value="GST_NTER"/>
    <property type="match status" value="1"/>
</dbReference>
<accession>A0A2U0SF57</accession>
<dbReference type="AlphaFoldDB" id="A0A2U0SF57"/>
<evidence type="ECO:0000313" key="3">
    <source>
        <dbReference type="EMBL" id="PVX29997.1"/>
    </source>
</evidence>
<dbReference type="InterPro" id="IPR004045">
    <property type="entry name" value="Glutathione_S-Trfase_N"/>
</dbReference>
<dbReference type="InterPro" id="IPR036249">
    <property type="entry name" value="Thioredoxin-like_sf"/>
</dbReference>
<keyword evidence="3" id="KW-0808">Transferase</keyword>
<organism evidence="3 4">
    <name type="scientific">Sphingomonas pokkalii</name>
    <dbReference type="NCBI Taxonomy" id="2175090"/>
    <lineage>
        <taxon>Bacteria</taxon>
        <taxon>Pseudomonadati</taxon>
        <taxon>Pseudomonadota</taxon>
        <taxon>Alphaproteobacteria</taxon>
        <taxon>Sphingomonadales</taxon>
        <taxon>Sphingomonadaceae</taxon>
        <taxon>Sphingomonas</taxon>
    </lineage>
</organism>
<dbReference type="Gene3D" id="1.20.1050.10">
    <property type="match status" value="1"/>
</dbReference>
<evidence type="ECO:0000313" key="4">
    <source>
        <dbReference type="Proteomes" id="UP000245890"/>
    </source>
</evidence>
<proteinExistence type="predicted"/>
<dbReference type="OrthoDB" id="7547654at2"/>
<dbReference type="RefSeq" id="WP_116469414.1">
    <property type="nucleotide sequence ID" value="NZ_QENQ01000001.1"/>
</dbReference>
<protein>
    <submittedName>
        <fullName evidence="3">Glutathione S-transferase family protein</fullName>
    </submittedName>
</protein>
<dbReference type="CDD" id="cd00570">
    <property type="entry name" value="GST_N_family"/>
    <property type="match status" value="1"/>
</dbReference>
<name>A0A2U0SF57_9SPHN</name>
<dbReference type="SUPFAM" id="SSF47616">
    <property type="entry name" value="GST C-terminal domain-like"/>
    <property type="match status" value="1"/>
</dbReference>
<dbReference type="SUPFAM" id="SSF52833">
    <property type="entry name" value="Thioredoxin-like"/>
    <property type="match status" value="1"/>
</dbReference>
<dbReference type="PANTHER" id="PTHR44051">
    <property type="entry name" value="GLUTATHIONE S-TRANSFERASE-RELATED"/>
    <property type="match status" value="1"/>
</dbReference>
<dbReference type="Gene3D" id="3.40.30.10">
    <property type="entry name" value="Glutaredoxin"/>
    <property type="match status" value="1"/>
</dbReference>
<sequence length="250" mass="26373">MNAILYHGEPNGPSLAVLAAAFETGVQVALRRIDLAAGERHGGIPGAQAPELDYSVEGEGPVLVVDGVAMTDSVFLACYLDDVAGGAILRPADPYARWQVMAWCRWLVERVAPAAAYLGTAAMPPRTVPVGIANADLAERWEQAVTGRCDAALLADSRAKTAAGVTRVEAQLADGRDWLFGAIGLADFETYGWLCGMAPLAAEALVGRPRTAAWLARVKAHPSVARALALATVPEPEKVWAPGPEINRWG</sequence>
<dbReference type="PROSITE" id="PS50405">
    <property type="entry name" value="GST_CTER"/>
    <property type="match status" value="1"/>
</dbReference>